<evidence type="ECO:0000256" key="9">
    <source>
        <dbReference type="ARBA" id="ARBA00022848"/>
    </source>
</evidence>
<evidence type="ECO:0000256" key="4">
    <source>
        <dbReference type="ARBA" id="ARBA00004406"/>
    </source>
</evidence>
<dbReference type="PRINTS" id="PR00465">
    <property type="entry name" value="EP450IV"/>
</dbReference>
<dbReference type="InterPro" id="IPR002403">
    <property type="entry name" value="Cyt_P450_E_grp-IV"/>
</dbReference>
<evidence type="ECO:0000313" key="17">
    <source>
        <dbReference type="Proteomes" id="UP001075354"/>
    </source>
</evidence>
<evidence type="ECO:0000256" key="12">
    <source>
        <dbReference type="ARBA" id="ARBA00023033"/>
    </source>
</evidence>
<dbReference type="InterPro" id="IPR001128">
    <property type="entry name" value="Cyt_P450"/>
</dbReference>
<evidence type="ECO:0008006" key="18">
    <source>
        <dbReference type="Google" id="ProtNLM"/>
    </source>
</evidence>
<evidence type="ECO:0000256" key="3">
    <source>
        <dbReference type="ARBA" id="ARBA00004174"/>
    </source>
</evidence>
<dbReference type="SUPFAM" id="SSF48264">
    <property type="entry name" value="Cytochrome P450"/>
    <property type="match status" value="1"/>
</dbReference>
<dbReference type="PROSITE" id="PS00086">
    <property type="entry name" value="CYTOCHROME_P450"/>
    <property type="match status" value="1"/>
</dbReference>
<dbReference type="GO" id="GO:0005506">
    <property type="term" value="F:iron ion binding"/>
    <property type="evidence" value="ECO:0007669"/>
    <property type="project" value="InterPro"/>
</dbReference>
<dbReference type="GO" id="GO:0005789">
    <property type="term" value="C:endoplasmic reticulum membrane"/>
    <property type="evidence" value="ECO:0007669"/>
    <property type="project" value="UniProtKB-SubCell"/>
</dbReference>
<evidence type="ECO:0000256" key="6">
    <source>
        <dbReference type="ARBA" id="ARBA00022617"/>
    </source>
</evidence>
<dbReference type="AlphaFoldDB" id="A0AAV7X721"/>
<keyword evidence="8" id="KW-0256">Endoplasmic reticulum</keyword>
<dbReference type="PANTHER" id="PTHR24292:SF104">
    <property type="entry name" value="CYTOCHROME P450 308A1-RELATED"/>
    <property type="match status" value="1"/>
</dbReference>
<evidence type="ECO:0000256" key="5">
    <source>
        <dbReference type="ARBA" id="ARBA00010617"/>
    </source>
</evidence>
<dbReference type="GO" id="GO:0020037">
    <property type="term" value="F:heme binding"/>
    <property type="evidence" value="ECO:0007669"/>
    <property type="project" value="InterPro"/>
</dbReference>
<evidence type="ECO:0000256" key="14">
    <source>
        <dbReference type="PIRSR" id="PIRSR602403-1"/>
    </source>
</evidence>
<keyword evidence="12 15" id="KW-0503">Monooxygenase</keyword>
<protein>
    <recommendedName>
        <fullName evidence="18">Cytochrome P450 6k1-like</fullName>
    </recommendedName>
</protein>
<accession>A0AAV7X721</accession>
<dbReference type="GO" id="GO:0004497">
    <property type="term" value="F:monooxygenase activity"/>
    <property type="evidence" value="ECO:0007669"/>
    <property type="project" value="UniProtKB-KW"/>
</dbReference>
<evidence type="ECO:0000256" key="1">
    <source>
        <dbReference type="ARBA" id="ARBA00001971"/>
    </source>
</evidence>
<keyword evidence="11 14" id="KW-0408">Iron</keyword>
<proteinExistence type="inferred from homology"/>
<dbReference type="PRINTS" id="PR00385">
    <property type="entry name" value="P450"/>
</dbReference>
<comment type="caution">
    <text evidence="16">The sequence shown here is derived from an EMBL/GenBank/DDBJ whole genome shotgun (WGS) entry which is preliminary data.</text>
</comment>
<keyword evidence="17" id="KW-1185">Reference proteome</keyword>
<evidence type="ECO:0000256" key="8">
    <source>
        <dbReference type="ARBA" id="ARBA00022824"/>
    </source>
</evidence>
<evidence type="ECO:0000256" key="7">
    <source>
        <dbReference type="ARBA" id="ARBA00022723"/>
    </source>
</evidence>
<dbReference type="InterPro" id="IPR036396">
    <property type="entry name" value="Cyt_P450_sf"/>
</dbReference>
<evidence type="ECO:0000256" key="10">
    <source>
        <dbReference type="ARBA" id="ARBA00023002"/>
    </source>
</evidence>
<dbReference type="PANTHER" id="PTHR24292">
    <property type="entry name" value="CYTOCHROME P450"/>
    <property type="match status" value="1"/>
</dbReference>
<dbReference type="InterPro" id="IPR050476">
    <property type="entry name" value="Insect_CytP450_Detox"/>
</dbReference>
<keyword evidence="6 14" id="KW-0349">Heme</keyword>
<dbReference type="Proteomes" id="UP001075354">
    <property type="component" value="Chromosome 13"/>
</dbReference>
<name>A0AAV7X721_9NEOP</name>
<comment type="cofactor">
    <cofactor evidence="1 14">
        <name>heme</name>
        <dbReference type="ChEBI" id="CHEBI:30413"/>
    </cofactor>
</comment>
<evidence type="ECO:0000256" key="2">
    <source>
        <dbReference type="ARBA" id="ARBA00003690"/>
    </source>
</evidence>
<dbReference type="CDD" id="cd11056">
    <property type="entry name" value="CYP6-like"/>
    <property type="match status" value="1"/>
</dbReference>
<comment type="function">
    <text evidence="2">May be involved in the metabolism of insect hormones and in the breakdown of synthetic insecticides.</text>
</comment>
<keyword evidence="9" id="KW-0492">Microsome</keyword>
<comment type="similarity">
    <text evidence="5 15">Belongs to the cytochrome P450 family.</text>
</comment>
<dbReference type="InterPro" id="IPR017972">
    <property type="entry name" value="Cyt_P450_CS"/>
</dbReference>
<feature type="binding site" description="axial binding residue" evidence="14">
    <location>
        <position position="447"/>
    </location>
    <ligand>
        <name>heme</name>
        <dbReference type="ChEBI" id="CHEBI:30413"/>
    </ligand>
    <ligandPart>
        <name>Fe</name>
        <dbReference type="ChEBI" id="CHEBI:18248"/>
    </ligandPart>
</feature>
<keyword evidence="13" id="KW-0472">Membrane</keyword>
<keyword evidence="10 15" id="KW-0560">Oxidoreductase</keyword>
<evidence type="ECO:0000256" key="13">
    <source>
        <dbReference type="ARBA" id="ARBA00023136"/>
    </source>
</evidence>
<dbReference type="Pfam" id="PF00067">
    <property type="entry name" value="p450"/>
    <property type="match status" value="1"/>
</dbReference>
<dbReference type="GO" id="GO:0016705">
    <property type="term" value="F:oxidoreductase activity, acting on paired donors, with incorporation or reduction of molecular oxygen"/>
    <property type="evidence" value="ECO:0007669"/>
    <property type="project" value="InterPro"/>
</dbReference>
<evidence type="ECO:0000313" key="16">
    <source>
        <dbReference type="EMBL" id="KAJ1521710.1"/>
    </source>
</evidence>
<organism evidence="16 17">
    <name type="scientific">Megalurothrips usitatus</name>
    <name type="common">bean blossom thrips</name>
    <dbReference type="NCBI Taxonomy" id="439358"/>
    <lineage>
        <taxon>Eukaryota</taxon>
        <taxon>Metazoa</taxon>
        <taxon>Ecdysozoa</taxon>
        <taxon>Arthropoda</taxon>
        <taxon>Hexapoda</taxon>
        <taxon>Insecta</taxon>
        <taxon>Pterygota</taxon>
        <taxon>Neoptera</taxon>
        <taxon>Paraneoptera</taxon>
        <taxon>Thysanoptera</taxon>
        <taxon>Terebrantia</taxon>
        <taxon>Thripoidea</taxon>
        <taxon>Thripidae</taxon>
        <taxon>Megalurothrips</taxon>
    </lineage>
</organism>
<keyword evidence="7 14" id="KW-0479">Metal-binding</keyword>
<dbReference type="EMBL" id="JAPTSV010000013">
    <property type="protein sequence ID" value="KAJ1521710.1"/>
    <property type="molecule type" value="Genomic_DNA"/>
</dbReference>
<evidence type="ECO:0000256" key="11">
    <source>
        <dbReference type="ARBA" id="ARBA00023004"/>
    </source>
</evidence>
<sequence length="506" mass="56808">MTFLLLPFWGQCFLAVVGAIASYVIWAQTYWARRGVPHTRPVPVLGNLWDTIRGRRSAAEILGEMYRRFDKYPVVGTYNLMRPVLLLRDPALVKQVLITNFSSFPVNEVVYPAGKDELLSENPFAADATRWKDMRLKMAQSFSPARVKLGFEDVRSSARALAALIASESGNSSMEASLLARRYTAHTSTRALFGIESHSLEIGQAPGVFYEKGHEIWNGNFISYFRILAFFNCPDLLPLVGYKMVNSDTVGFFRKLVVDSVEFRQKEGITRDDLVQNSAMLILKDGKIDEAALDTVTGKALTTFSETFETSAMATASALLHLAISPQHQDRLREELRGAFPDGNVEHDKLMELRYLDQVLKEVLRILPPVEVIRRRCEKTTTLQPEEGDAVTVEAGTAVYVDIVALHHDPAYFSHPEEFWPDHFSDEECESRPKCVYLPFGDGPRQCVGIRYAMQLVKVAVATLVLHFRLTPGPEQVLPVQRDPASLVLGIKGGIWLRFEPLDSQA</sequence>
<reference evidence="16" key="1">
    <citation type="submission" date="2022-12" db="EMBL/GenBank/DDBJ databases">
        <title>Chromosome-level genome assembly of the bean flower thrips Megalurothrips usitatus.</title>
        <authorList>
            <person name="Ma L."/>
            <person name="Liu Q."/>
            <person name="Li H."/>
            <person name="Cai W."/>
        </authorList>
    </citation>
    <scope>NUCLEOTIDE SEQUENCE</scope>
    <source>
        <strain evidence="16">Cailab_2022a</strain>
    </source>
</reference>
<evidence type="ECO:0000256" key="15">
    <source>
        <dbReference type="RuleBase" id="RU000461"/>
    </source>
</evidence>
<dbReference type="Gene3D" id="1.10.630.10">
    <property type="entry name" value="Cytochrome P450"/>
    <property type="match status" value="1"/>
</dbReference>
<gene>
    <name evidence="16" type="ORF">ONE63_003352</name>
</gene>
<comment type="subcellular location">
    <subcellularLocation>
        <location evidence="4">Endoplasmic reticulum membrane</location>
        <topology evidence="4">Peripheral membrane protein</topology>
    </subcellularLocation>
    <subcellularLocation>
        <location evidence="3">Microsome membrane</location>
        <topology evidence="3">Peripheral membrane protein</topology>
    </subcellularLocation>
</comment>